<dbReference type="Proteomes" id="UP000887458">
    <property type="component" value="Unassembled WGS sequence"/>
</dbReference>
<organism evidence="1 2">
    <name type="scientific">Dermatophagoides pteronyssinus</name>
    <name type="common">European house dust mite</name>
    <dbReference type="NCBI Taxonomy" id="6956"/>
    <lineage>
        <taxon>Eukaryota</taxon>
        <taxon>Metazoa</taxon>
        <taxon>Ecdysozoa</taxon>
        <taxon>Arthropoda</taxon>
        <taxon>Chelicerata</taxon>
        <taxon>Arachnida</taxon>
        <taxon>Acari</taxon>
        <taxon>Acariformes</taxon>
        <taxon>Sarcoptiformes</taxon>
        <taxon>Astigmata</taxon>
        <taxon>Psoroptidia</taxon>
        <taxon>Analgoidea</taxon>
        <taxon>Pyroglyphidae</taxon>
        <taxon>Dermatophagoidinae</taxon>
        <taxon>Dermatophagoides</taxon>
    </lineage>
</organism>
<name>A0ABQ8JU22_DERPT</name>
<gene>
    <name evidence="1" type="ORF">DERP_007017</name>
</gene>
<comment type="caution">
    <text evidence="1">The sequence shown here is derived from an EMBL/GenBank/DDBJ whole genome shotgun (WGS) entry which is preliminary data.</text>
</comment>
<sequence length="74" mass="8314">MEVGLVRLVQLVCQARLVRVVWGSSPSAVPPIVCPIVRLIVVVPIFADLQFLVLGLHLDLHFDFELHCCPQREI</sequence>
<evidence type="ECO:0008006" key="3">
    <source>
        <dbReference type="Google" id="ProtNLM"/>
    </source>
</evidence>
<accession>A0ABQ8JU22</accession>
<proteinExistence type="predicted"/>
<dbReference type="EMBL" id="NJHN03000012">
    <property type="protein sequence ID" value="KAH9426077.1"/>
    <property type="molecule type" value="Genomic_DNA"/>
</dbReference>
<protein>
    <recommendedName>
        <fullName evidence="3">Secreted protein</fullName>
    </recommendedName>
</protein>
<reference evidence="1 2" key="1">
    <citation type="journal article" date="2018" name="J. Allergy Clin. Immunol.">
        <title>High-quality assembly of Dermatophagoides pteronyssinus genome and transcriptome reveals a wide range of novel allergens.</title>
        <authorList>
            <person name="Liu X.Y."/>
            <person name="Yang K.Y."/>
            <person name="Wang M.Q."/>
            <person name="Kwok J.S."/>
            <person name="Zeng X."/>
            <person name="Yang Z."/>
            <person name="Xiao X.J."/>
            <person name="Lau C.P."/>
            <person name="Li Y."/>
            <person name="Huang Z.M."/>
            <person name="Ba J.G."/>
            <person name="Yim A.K."/>
            <person name="Ouyang C.Y."/>
            <person name="Ngai S.M."/>
            <person name="Chan T.F."/>
            <person name="Leung E.L."/>
            <person name="Liu L."/>
            <person name="Liu Z.G."/>
            <person name="Tsui S.K."/>
        </authorList>
    </citation>
    <scope>NUCLEOTIDE SEQUENCE [LARGE SCALE GENOMIC DNA]</scope>
    <source>
        <strain evidence="1">Derp</strain>
    </source>
</reference>
<evidence type="ECO:0000313" key="1">
    <source>
        <dbReference type="EMBL" id="KAH9426077.1"/>
    </source>
</evidence>
<keyword evidence="2" id="KW-1185">Reference proteome</keyword>
<reference evidence="1 2" key="2">
    <citation type="journal article" date="2022" name="Mol. Biol. Evol.">
        <title>Comparative Genomics Reveals Insights into the Divergent Evolution of Astigmatic Mites and Household Pest Adaptations.</title>
        <authorList>
            <person name="Xiong Q."/>
            <person name="Wan A.T."/>
            <person name="Liu X."/>
            <person name="Fung C.S."/>
            <person name="Xiao X."/>
            <person name="Malainual N."/>
            <person name="Hou J."/>
            <person name="Wang L."/>
            <person name="Wang M."/>
            <person name="Yang K.Y."/>
            <person name="Cui Y."/>
            <person name="Leung E.L."/>
            <person name="Nong W."/>
            <person name="Shin S.K."/>
            <person name="Au S.W."/>
            <person name="Jeong K.Y."/>
            <person name="Chew F.T."/>
            <person name="Hui J.H."/>
            <person name="Leung T.F."/>
            <person name="Tungtrongchitr A."/>
            <person name="Zhong N."/>
            <person name="Liu Z."/>
            <person name="Tsui S.K."/>
        </authorList>
    </citation>
    <scope>NUCLEOTIDE SEQUENCE [LARGE SCALE GENOMIC DNA]</scope>
    <source>
        <strain evidence="1">Derp</strain>
    </source>
</reference>
<evidence type="ECO:0000313" key="2">
    <source>
        <dbReference type="Proteomes" id="UP000887458"/>
    </source>
</evidence>